<sequence>MKKILMLALILAAYLAAVPAQAAGTSDTGQSKIDAKAVKQQSYPKVVLYSVAWCPHCKEAKEYFTRNNIPFINKDVELDDKAMDELTKKYKSQGVPVIVLDDKKVIKGFSPEMFEKAVKDYQSKK</sequence>
<dbReference type="SUPFAM" id="SSF52833">
    <property type="entry name" value="Thioredoxin-like"/>
    <property type="match status" value="1"/>
</dbReference>
<feature type="signal peptide" evidence="1">
    <location>
        <begin position="1"/>
        <end position="22"/>
    </location>
</feature>
<dbReference type="AlphaFoldDB" id="A0A831XDY6"/>
<protein>
    <submittedName>
        <fullName evidence="3">NrdH-redoxin</fullName>
    </submittedName>
</protein>
<dbReference type="GO" id="GO:0045454">
    <property type="term" value="P:cell redox homeostasis"/>
    <property type="evidence" value="ECO:0007669"/>
    <property type="project" value="TreeGrafter"/>
</dbReference>
<dbReference type="PANTHER" id="PTHR34386:SF1">
    <property type="entry name" value="GLUTAREDOXIN-LIKE PROTEIN NRDH"/>
    <property type="match status" value="1"/>
</dbReference>
<evidence type="ECO:0000259" key="2">
    <source>
        <dbReference type="Pfam" id="PF00462"/>
    </source>
</evidence>
<dbReference type="InterPro" id="IPR036249">
    <property type="entry name" value="Thioredoxin-like_sf"/>
</dbReference>
<keyword evidence="1" id="KW-0732">Signal</keyword>
<dbReference type="Gene3D" id="3.40.30.10">
    <property type="entry name" value="Glutaredoxin"/>
    <property type="match status" value="1"/>
</dbReference>
<dbReference type="Pfam" id="PF00462">
    <property type="entry name" value="Glutaredoxin"/>
    <property type="match status" value="1"/>
</dbReference>
<reference evidence="3" key="1">
    <citation type="journal article" date="2020" name="mSystems">
        <title>Genome- and Community-Level Interaction Insights into Carbon Utilization and Element Cycling Functions of Hydrothermarchaeota in Hydrothermal Sediment.</title>
        <authorList>
            <person name="Zhou Z."/>
            <person name="Liu Y."/>
            <person name="Xu W."/>
            <person name="Pan J."/>
            <person name="Luo Z.H."/>
            <person name="Li M."/>
        </authorList>
    </citation>
    <scope>NUCLEOTIDE SEQUENCE [LARGE SCALE GENOMIC DNA]</scope>
    <source>
        <strain evidence="3">SpSt-349</strain>
    </source>
</reference>
<dbReference type="PROSITE" id="PS51354">
    <property type="entry name" value="GLUTAREDOXIN_2"/>
    <property type="match status" value="1"/>
</dbReference>
<dbReference type="GO" id="GO:0009055">
    <property type="term" value="F:electron transfer activity"/>
    <property type="evidence" value="ECO:0007669"/>
    <property type="project" value="TreeGrafter"/>
</dbReference>
<comment type="caution">
    <text evidence="3">The sequence shown here is derived from an EMBL/GenBank/DDBJ whole genome shotgun (WGS) entry which is preliminary data.</text>
</comment>
<proteinExistence type="predicted"/>
<feature type="domain" description="Glutaredoxin" evidence="2">
    <location>
        <begin position="46"/>
        <end position="103"/>
    </location>
</feature>
<dbReference type="EMBL" id="DSOV01000022">
    <property type="protein sequence ID" value="HEN41964.1"/>
    <property type="molecule type" value="Genomic_DNA"/>
</dbReference>
<dbReference type="NCBIfam" id="TIGR02196">
    <property type="entry name" value="GlrX_YruB"/>
    <property type="match status" value="1"/>
</dbReference>
<feature type="chain" id="PRO_5032348079" evidence="1">
    <location>
        <begin position="23"/>
        <end position="125"/>
    </location>
</feature>
<accession>A0A831XDY6</accession>
<dbReference type="CDD" id="cd02976">
    <property type="entry name" value="NrdH"/>
    <property type="match status" value="1"/>
</dbReference>
<dbReference type="PANTHER" id="PTHR34386">
    <property type="entry name" value="GLUTAREDOXIN"/>
    <property type="match status" value="1"/>
</dbReference>
<evidence type="ECO:0000313" key="3">
    <source>
        <dbReference type="EMBL" id="HEN41964.1"/>
    </source>
</evidence>
<organism evidence="3">
    <name type="scientific">Geobacter metallireducens</name>
    <dbReference type="NCBI Taxonomy" id="28232"/>
    <lineage>
        <taxon>Bacteria</taxon>
        <taxon>Pseudomonadati</taxon>
        <taxon>Thermodesulfobacteriota</taxon>
        <taxon>Desulfuromonadia</taxon>
        <taxon>Geobacterales</taxon>
        <taxon>Geobacteraceae</taxon>
        <taxon>Geobacter</taxon>
    </lineage>
</organism>
<dbReference type="InterPro" id="IPR002109">
    <property type="entry name" value="Glutaredoxin"/>
</dbReference>
<name>A0A831XDY6_GEOME</name>
<gene>
    <name evidence="3" type="ORF">ENQ87_06240</name>
</gene>
<dbReference type="InterPro" id="IPR011911">
    <property type="entry name" value="GlrX_YruB"/>
</dbReference>
<dbReference type="InterPro" id="IPR051548">
    <property type="entry name" value="Grx-like_ET"/>
</dbReference>
<evidence type="ECO:0000256" key="1">
    <source>
        <dbReference type="SAM" id="SignalP"/>
    </source>
</evidence>